<keyword evidence="3" id="KW-1185">Reference proteome</keyword>
<dbReference type="Pfam" id="PF02698">
    <property type="entry name" value="DUF218"/>
    <property type="match status" value="1"/>
</dbReference>
<accession>A0ABU9XFT7</accession>
<dbReference type="CDD" id="cd06259">
    <property type="entry name" value="YdcF-like"/>
    <property type="match status" value="1"/>
</dbReference>
<proteinExistence type="predicted"/>
<feature type="domain" description="DUF218" evidence="1">
    <location>
        <begin position="32"/>
        <end position="149"/>
    </location>
</feature>
<protein>
    <submittedName>
        <fullName evidence="2">YdcF family protein</fullName>
    </submittedName>
</protein>
<organism evidence="2 3">
    <name type="scientific">Ornithinibacillus xuwenensis</name>
    <dbReference type="NCBI Taxonomy" id="3144668"/>
    <lineage>
        <taxon>Bacteria</taxon>
        <taxon>Bacillati</taxon>
        <taxon>Bacillota</taxon>
        <taxon>Bacilli</taxon>
        <taxon>Bacillales</taxon>
        <taxon>Bacillaceae</taxon>
        <taxon>Ornithinibacillus</taxon>
    </lineage>
</organism>
<dbReference type="Gene3D" id="3.40.50.620">
    <property type="entry name" value="HUPs"/>
    <property type="match status" value="1"/>
</dbReference>
<dbReference type="PANTHER" id="PTHR30336">
    <property type="entry name" value="INNER MEMBRANE PROTEIN, PROBABLE PERMEASE"/>
    <property type="match status" value="1"/>
</dbReference>
<gene>
    <name evidence="2" type="ORF">ABC228_02330</name>
</gene>
<sequence length="203" mass="23246">MLISSLEPENLSDDQMRTLLFRGISDDHHSGDCIFVPGSSKAVQYRLPKAVQLYQEGRASKILFSGGVIWEGESDPEAILLKQEAIRLGVKEQDILIEDNSLHTKENVLASLLVLDRAFNLHEIERLILVSTHYHMRRLHLTFKTYMPNWIDYTLCPANDRNTREDNWNLSEIGLGRVKTESEKLIRYVKQGVLEDAVIDLLS</sequence>
<evidence type="ECO:0000259" key="1">
    <source>
        <dbReference type="Pfam" id="PF02698"/>
    </source>
</evidence>
<dbReference type="InterPro" id="IPR014729">
    <property type="entry name" value="Rossmann-like_a/b/a_fold"/>
</dbReference>
<dbReference type="EMBL" id="JBDIML010000001">
    <property type="protein sequence ID" value="MEN2766009.1"/>
    <property type="molecule type" value="Genomic_DNA"/>
</dbReference>
<dbReference type="RefSeq" id="WP_345823472.1">
    <property type="nucleotide sequence ID" value="NZ_JBDIML010000001.1"/>
</dbReference>
<name>A0ABU9XFT7_9BACI</name>
<dbReference type="InterPro" id="IPR003848">
    <property type="entry name" value="DUF218"/>
</dbReference>
<comment type="caution">
    <text evidence="2">The sequence shown here is derived from an EMBL/GenBank/DDBJ whole genome shotgun (WGS) entry which is preliminary data.</text>
</comment>
<dbReference type="InterPro" id="IPR051599">
    <property type="entry name" value="Cell_Envelope_Assoc"/>
</dbReference>
<reference evidence="2 3" key="1">
    <citation type="submission" date="2024-05" db="EMBL/GenBank/DDBJ databases">
        <authorList>
            <person name="Haq I."/>
            <person name="Ullah Z."/>
            <person name="Ahmad R."/>
            <person name="Li M."/>
            <person name="Tong Y."/>
        </authorList>
    </citation>
    <scope>NUCLEOTIDE SEQUENCE [LARGE SCALE GENOMIC DNA]</scope>
    <source>
        <strain evidence="2 3">16A2E</strain>
    </source>
</reference>
<dbReference type="PANTHER" id="PTHR30336:SF20">
    <property type="entry name" value="DUF218 DOMAIN-CONTAINING PROTEIN"/>
    <property type="match status" value="1"/>
</dbReference>
<dbReference type="Proteomes" id="UP001444625">
    <property type="component" value="Unassembled WGS sequence"/>
</dbReference>
<evidence type="ECO:0000313" key="3">
    <source>
        <dbReference type="Proteomes" id="UP001444625"/>
    </source>
</evidence>
<evidence type="ECO:0000313" key="2">
    <source>
        <dbReference type="EMBL" id="MEN2766009.1"/>
    </source>
</evidence>